<protein>
    <submittedName>
        <fullName evidence="1">Uncharacterized protein</fullName>
    </submittedName>
</protein>
<dbReference type="Proteomes" id="UP000198915">
    <property type="component" value="Unassembled WGS sequence"/>
</dbReference>
<dbReference type="EMBL" id="FORT01000008">
    <property type="protein sequence ID" value="SFK07423.1"/>
    <property type="molecule type" value="Genomic_DNA"/>
</dbReference>
<evidence type="ECO:0000313" key="2">
    <source>
        <dbReference type="Proteomes" id="UP000198915"/>
    </source>
</evidence>
<accession>A0A1I3WJS7</accession>
<dbReference type="AlphaFoldDB" id="A0A1I3WJS7"/>
<organism evidence="1 2">
    <name type="scientific">Brevibacillus centrosporus</name>
    <dbReference type="NCBI Taxonomy" id="54910"/>
    <lineage>
        <taxon>Bacteria</taxon>
        <taxon>Bacillati</taxon>
        <taxon>Bacillota</taxon>
        <taxon>Bacilli</taxon>
        <taxon>Bacillales</taxon>
        <taxon>Paenibacillaceae</taxon>
        <taxon>Brevibacillus</taxon>
    </lineage>
</organism>
<name>A0A1I3WJS7_9BACL</name>
<reference evidence="2" key="1">
    <citation type="submission" date="2016-10" db="EMBL/GenBank/DDBJ databases">
        <authorList>
            <person name="Varghese N."/>
            <person name="Submissions S."/>
        </authorList>
    </citation>
    <scope>NUCLEOTIDE SEQUENCE [LARGE SCALE GENOMIC DNA]</scope>
    <source>
        <strain evidence="2">OK042</strain>
    </source>
</reference>
<proteinExistence type="predicted"/>
<keyword evidence="2" id="KW-1185">Reference proteome</keyword>
<gene>
    <name evidence="1" type="ORF">SAMN05518846_108150</name>
</gene>
<evidence type="ECO:0000313" key="1">
    <source>
        <dbReference type="EMBL" id="SFK07423.1"/>
    </source>
</evidence>
<sequence length="217" mass="25653">MFSLHFLEDNSFLLNKFLSDCQFCQYGGIKFIITKISNRFFNRIDFDLSSECWIKTFRIILSTGISYEVVIFFHNNDWWIDSIYQYQGKKKEHRVTDMSLLKLLVSAIQNDIRIFWVLHDESFILSEIQRLTDKSVVSWIKLDPKHSDSSIRYIRLMFKKVQLGFVAEYNIDTHQIVHLAVVRANAQNVNVTHVLTKTIEKSILNRKEIRLLILTNA</sequence>